<organism evidence="2 3">
    <name type="scientific">Hericium alpestre</name>
    <dbReference type="NCBI Taxonomy" id="135208"/>
    <lineage>
        <taxon>Eukaryota</taxon>
        <taxon>Fungi</taxon>
        <taxon>Dikarya</taxon>
        <taxon>Basidiomycota</taxon>
        <taxon>Agaricomycotina</taxon>
        <taxon>Agaricomycetes</taxon>
        <taxon>Russulales</taxon>
        <taxon>Hericiaceae</taxon>
        <taxon>Hericium</taxon>
    </lineage>
</organism>
<dbReference type="EMBL" id="SFCI01000487">
    <property type="protein sequence ID" value="TFY79527.1"/>
    <property type="molecule type" value="Genomic_DNA"/>
</dbReference>
<proteinExistence type="predicted"/>
<dbReference type="OrthoDB" id="2570975at2759"/>
<accession>A0A4Y9ZZM7</accession>
<sequence>MVLSLSNVHAKRVDTENTPPPKNHISKFKKLNGRQARHIPGASRNLNAKRLPPKARTEPQRFQFTQEATPPPSVTDVEMADASSSRVENPTTHVALPRFLAFPGTKGVSNETLAALDPTFLGMPITFIRDSLKAKGPSMMKVLTGVTATPTATLPKEMDIVVNDLSSNVMPTHMMAVYSRLPTQLSSRRVTLYPVHNIVLATHCAALPALPASDPDCPSAPGASINVPVVPLCIPHPQSFPTLVSYLYTKRAGVIGANEPFDMDGVIGLKEWFPGALFPAYAGRANWEYESLAAGDGAAPTWFPNCMPFTGG</sequence>
<protein>
    <submittedName>
        <fullName evidence="2">Uncharacterized protein</fullName>
    </submittedName>
</protein>
<feature type="region of interest" description="Disordered" evidence="1">
    <location>
        <begin position="1"/>
        <end position="24"/>
    </location>
</feature>
<dbReference type="Proteomes" id="UP000298061">
    <property type="component" value="Unassembled WGS sequence"/>
</dbReference>
<evidence type="ECO:0000313" key="3">
    <source>
        <dbReference type="Proteomes" id="UP000298061"/>
    </source>
</evidence>
<reference evidence="2 3" key="1">
    <citation type="submission" date="2019-02" db="EMBL/GenBank/DDBJ databases">
        <title>Genome sequencing of the rare red list fungi Hericium alpestre (H. flagellum).</title>
        <authorList>
            <person name="Buettner E."/>
            <person name="Kellner H."/>
        </authorList>
    </citation>
    <scope>NUCLEOTIDE SEQUENCE [LARGE SCALE GENOMIC DNA]</scope>
    <source>
        <strain evidence="2 3">DSM 108284</strain>
    </source>
</reference>
<keyword evidence="3" id="KW-1185">Reference proteome</keyword>
<dbReference type="AlphaFoldDB" id="A0A4Y9ZZM7"/>
<comment type="caution">
    <text evidence="2">The sequence shown here is derived from an EMBL/GenBank/DDBJ whole genome shotgun (WGS) entry which is preliminary data.</text>
</comment>
<gene>
    <name evidence="2" type="ORF">EWM64_g4484</name>
</gene>
<evidence type="ECO:0000313" key="2">
    <source>
        <dbReference type="EMBL" id="TFY79527.1"/>
    </source>
</evidence>
<feature type="region of interest" description="Disordered" evidence="1">
    <location>
        <begin position="36"/>
        <end position="89"/>
    </location>
</feature>
<evidence type="ECO:0000256" key="1">
    <source>
        <dbReference type="SAM" id="MobiDB-lite"/>
    </source>
</evidence>
<name>A0A4Y9ZZM7_9AGAM</name>